<evidence type="ECO:0000313" key="1">
    <source>
        <dbReference type="EMBL" id="AGF78086.1"/>
    </source>
</evidence>
<dbReference type="Proteomes" id="UP000011721">
    <property type="component" value="Chromosome"/>
</dbReference>
<dbReference type="RefSeq" id="WP_015403777.1">
    <property type="nucleotide sequence ID" value="NC_020304.1"/>
</dbReference>
<keyword evidence="2" id="KW-1185">Reference proteome</keyword>
<dbReference type="HOGENOM" id="CLU_1967029_0_0_7"/>
<dbReference type="AlphaFoldDB" id="M1PNU4"/>
<dbReference type="STRING" id="1167006.UWK_01528"/>
<protein>
    <submittedName>
        <fullName evidence="1">Uncharacterized protein</fullName>
    </submittedName>
</protein>
<evidence type="ECO:0000313" key="2">
    <source>
        <dbReference type="Proteomes" id="UP000011721"/>
    </source>
</evidence>
<sequence>MDNSDDKEILQAFVDQLEVWGCQVLRAINRSNPYRGGFSILFRCDAATARAIADLGIAQILLDVRADTYLLRLPEVNIDATPEPHPAILSWNEVTKQKKLMELLALWKNSGDILEKRRRKLGMFYKE</sequence>
<name>M1PNU4_DESSD</name>
<reference evidence="2" key="1">
    <citation type="journal article" date="2013" name="Stand. Genomic Sci.">
        <title>Complete genome sequence of Desulfocapsa sulfexigens, a marine deltaproteobacterium specialized in disproportionating inorganic sulfur compounds.</title>
        <authorList>
            <person name="Finster K.W."/>
            <person name="Kjeldsen K.U."/>
            <person name="Kube M."/>
            <person name="Reinhardt R."/>
            <person name="Mussmann M."/>
            <person name="Amann R."/>
            <person name="Schreiber L."/>
        </authorList>
    </citation>
    <scope>NUCLEOTIDE SEQUENCE [LARGE SCALE GENOMIC DNA]</scope>
    <source>
        <strain evidence="2">DSM 10523 / SB164P1</strain>
    </source>
</reference>
<accession>M1PNU4</accession>
<gene>
    <name evidence="1" type="ordered locus">UWK_01528</name>
</gene>
<organism evidence="1 2">
    <name type="scientific">Desulfocapsa sulfexigens (strain DSM 10523 / SB164P1)</name>
    <dbReference type="NCBI Taxonomy" id="1167006"/>
    <lineage>
        <taxon>Bacteria</taxon>
        <taxon>Pseudomonadati</taxon>
        <taxon>Thermodesulfobacteriota</taxon>
        <taxon>Desulfobulbia</taxon>
        <taxon>Desulfobulbales</taxon>
        <taxon>Desulfocapsaceae</taxon>
        <taxon>Desulfocapsa</taxon>
    </lineage>
</organism>
<proteinExistence type="predicted"/>
<dbReference type="KEGG" id="dsf:UWK_01528"/>
<dbReference type="EMBL" id="CP003985">
    <property type="protein sequence ID" value="AGF78086.1"/>
    <property type="molecule type" value="Genomic_DNA"/>
</dbReference>